<keyword evidence="6 10" id="KW-0406">Ion transport</keyword>
<comment type="function">
    <text evidence="1 10">Produces ATP from ADP in the presence of a proton gradient across the membrane. The gamma chain is believed to be important in regulating ATPase activity and the flow of protons through the CF(0) complex.</text>
</comment>
<evidence type="ECO:0000256" key="1">
    <source>
        <dbReference type="ARBA" id="ARBA00003456"/>
    </source>
</evidence>
<protein>
    <recommendedName>
        <fullName evidence="10">ATP synthase gamma chain</fullName>
    </recommendedName>
    <alternativeName>
        <fullName evidence="10">ATP synthase F1 sector gamma subunit</fullName>
    </alternativeName>
    <alternativeName>
        <fullName evidence="10">F-ATPase gamma subunit</fullName>
    </alternativeName>
</protein>
<dbReference type="InterPro" id="IPR035968">
    <property type="entry name" value="ATP_synth_F1_ATPase_gsu"/>
</dbReference>
<accession>A0A369B1M7</accession>
<keyword evidence="4 10" id="KW-0813">Transport</keyword>
<sequence length="297" mass="33125">MANMREIKLRVKSIKEIRQITKAMKLIAAAKLKKARQQLEQTRPYFDRVKATMADILQHSGDVENRFFDIKSEKIEVKKAYIVITGDKGLAGGYNHNIIKLAESCVRQTPDARLFIAGHMGAAYFSKTGCNISPDFDYAVQDPTVYRAREIAEIILDGFERGEFDDVSIIYTKMISTIKLEPTVMKLLPLELKAIAADLKKPGDNGSQIKIDDSLSYEPSPEAVFDVLIPKYVKGIIYGALVEAFTSEQSSRMSAMDNATSNADDMLQRLNLYYNRARQAAITQEISEIVGGAAALK</sequence>
<comment type="subunit">
    <text evidence="10">F-type ATPases have 2 components, CF(1) - the catalytic core - and CF(0) - the membrane proton channel. CF(1) has five subunits: alpha(3), beta(3), gamma(1), delta(1), epsilon(1). CF(0) has three main subunits: a, b and c.</text>
</comment>
<dbReference type="EMBL" id="QPJT01000015">
    <property type="protein sequence ID" value="RCX14317.1"/>
    <property type="molecule type" value="Genomic_DNA"/>
</dbReference>
<dbReference type="PROSITE" id="PS00153">
    <property type="entry name" value="ATPASE_GAMMA"/>
    <property type="match status" value="1"/>
</dbReference>
<evidence type="ECO:0000256" key="8">
    <source>
        <dbReference type="ARBA" id="ARBA00023196"/>
    </source>
</evidence>
<dbReference type="PANTHER" id="PTHR11693:SF22">
    <property type="entry name" value="ATP SYNTHASE SUBUNIT GAMMA, MITOCHONDRIAL"/>
    <property type="match status" value="1"/>
</dbReference>
<keyword evidence="7 10" id="KW-0472">Membrane</keyword>
<evidence type="ECO:0000256" key="6">
    <source>
        <dbReference type="ARBA" id="ARBA00023065"/>
    </source>
</evidence>
<dbReference type="OrthoDB" id="9812769at2"/>
<dbReference type="GO" id="GO:0046933">
    <property type="term" value="F:proton-transporting ATP synthase activity, rotational mechanism"/>
    <property type="evidence" value="ECO:0007669"/>
    <property type="project" value="UniProtKB-UniRule"/>
</dbReference>
<organism evidence="11 12">
    <name type="scientific">Anaerobacterium chartisolvens</name>
    <dbReference type="NCBI Taxonomy" id="1297424"/>
    <lineage>
        <taxon>Bacteria</taxon>
        <taxon>Bacillati</taxon>
        <taxon>Bacillota</taxon>
        <taxon>Clostridia</taxon>
        <taxon>Eubacteriales</taxon>
        <taxon>Oscillospiraceae</taxon>
        <taxon>Anaerobacterium</taxon>
    </lineage>
</organism>
<evidence type="ECO:0000313" key="11">
    <source>
        <dbReference type="EMBL" id="RCX14317.1"/>
    </source>
</evidence>
<dbReference type="RefSeq" id="WP_114298343.1">
    <property type="nucleotide sequence ID" value="NZ_QPJT01000015.1"/>
</dbReference>
<dbReference type="InterPro" id="IPR023632">
    <property type="entry name" value="ATP_synth_F1_gsu_CS"/>
</dbReference>
<keyword evidence="10" id="KW-1003">Cell membrane</keyword>
<keyword evidence="12" id="KW-1185">Reference proteome</keyword>
<dbReference type="Pfam" id="PF00231">
    <property type="entry name" value="ATP-synt"/>
    <property type="match status" value="1"/>
</dbReference>
<keyword evidence="5 10" id="KW-0375">Hydrogen ion transport</keyword>
<keyword evidence="8 10" id="KW-0139">CF(1)</keyword>
<dbReference type="FunFam" id="1.10.287.80:FF:000001">
    <property type="entry name" value="ATP synthase gamma chain"/>
    <property type="match status" value="1"/>
</dbReference>
<evidence type="ECO:0000313" key="12">
    <source>
        <dbReference type="Proteomes" id="UP000253034"/>
    </source>
</evidence>
<dbReference type="HAMAP" id="MF_00815">
    <property type="entry name" value="ATP_synth_gamma_bact"/>
    <property type="match status" value="1"/>
</dbReference>
<evidence type="ECO:0000256" key="9">
    <source>
        <dbReference type="ARBA" id="ARBA00023310"/>
    </source>
</evidence>
<dbReference type="InterPro" id="IPR000131">
    <property type="entry name" value="ATP_synth_F1_gsu"/>
</dbReference>
<dbReference type="GO" id="GO:0045259">
    <property type="term" value="C:proton-transporting ATP synthase complex"/>
    <property type="evidence" value="ECO:0007669"/>
    <property type="project" value="UniProtKB-KW"/>
</dbReference>
<dbReference type="GO" id="GO:0042777">
    <property type="term" value="P:proton motive force-driven plasma membrane ATP synthesis"/>
    <property type="evidence" value="ECO:0007669"/>
    <property type="project" value="UniProtKB-UniRule"/>
</dbReference>
<dbReference type="NCBIfam" id="TIGR01146">
    <property type="entry name" value="ATPsyn_F1gamma"/>
    <property type="match status" value="1"/>
</dbReference>
<keyword evidence="9 10" id="KW-0066">ATP synthesis</keyword>
<evidence type="ECO:0000256" key="10">
    <source>
        <dbReference type="HAMAP-Rule" id="MF_00815"/>
    </source>
</evidence>
<dbReference type="PANTHER" id="PTHR11693">
    <property type="entry name" value="ATP SYNTHASE GAMMA CHAIN"/>
    <property type="match status" value="1"/>
</dbReference>
<reference evidence="11 12" key="1">
    <citation type="submission" date="2018-07" db="EMBL/GenBank/DDBJ databases">
        <title>Genomic Encyclopedia of Type Strains, Phase IV (KMG-IV): sequencing the most valuable type-strain genomes for metagenomic binning, comparative biology and taxonomic classification.</title>
        <authorList>
            <person name="Goeker M."/>
        </authorList>
    </citation>
    <scope>NUCLEOTIDE SEQUENCE [LARGE SCALE GENOMIC DNA]</scope>
    <source>
        <strain evidence="11 12">DSM 27016</strain>
    </source>
</reference>
<name>A0A369B1M7_9FIRM</name>
<evidence type="ECO:0000256" key="2">
    <source>
        <dbReference type="ARBA" id="ARBA00004170"/>
    </source>
</evidence>
<dbReference type="GO" id="GO:0005524">
    <property type="term" value="F:ATP binding"/>
    <property type="evidence" value="ECO:0007669"/>
    <property type="project" value="UniProtKB-UniRule"/>
</dbReference>
<dbReference type="CDD" id="cd12151">
    <property type="entry name" value="F1-ATPase_gamma"/>
    <property type="match status" value="1"/>
</dbReference>
<comment type="caution">
    <text evidence="11">The sequence shown here is derived from an EMBL/GenBank/DDBJ whole genome shotgun (WGS) entry which is preliminary data.</text>
</comment>
<dbReference type="GO" id="GO:0005886">
    <property type="term" value="C:plasma membrane"/>
    <property type="evidence" value="ECO:0007669"/>
    <property type="project" value="UniProtKB-SubCell"/>
</dbReference>
<dbReference type="Gene3D" id="1.10.287.80">
    <property type="entry name" value="ATP synthase, gamma subunit, helix hairpin domain"/>
    <property type="match status" value="1"/>
</dbReference>
<comment type="subcellular location">
    <subcellularLocation>
        <location evidence="10">Cell membrane</location>
        <topology evidence="10">Peripheral membrane protein</topology>
    </subcellularLocation>
    <subcellularLocation>
        <location evidence="2">Membrane</location>
        <topology evidence="2">Peripheral membrane protein</topology>
    </subcellularLocation>
</comment>
<comment type="similarity">
    <text evidence="3 10">Belongs to the ATPase gamma chain family.</text>
</comment>
<evidence type="ECO:0000256" key="5">
    <source>
        <dbReference type="ARBA" id="ARBA00022781"/>
    </source>
</evidence>
<dbReference type="AlphaFoldDB" id="A0A369B1M7"/>
<dbReference type="Proteomes" id="UP000253034">
    <property type="component" value="Unassembled WGS sequence"/>
</dbReference>
<evidence type="ECO:0000256" key="4">
    <source>
        <dbReference type="ARBA" id="ARBA00022448"/>
    </source>
</evidence>
<gene>
    <name evidence="10" type="primary">atpG</name>
    <name evidence="11" type="ORF">DFR58_11540</name>
</gene>
<evidence type="ECO:0000256" key="7">
    <source>
        <dbReference type="ARBA" id="ARBA00023136"/>
    </source>
</evidence>
<dbReference type="SUPFAM" id="SSF52943">
    <property type="entry name" value="ATP synthase (F1-ATPase), gamma subunit"/>
    <property type="match status" value="1"/>
</dbReference>
<dbReference type="Gene3D" id="3.40.1380.10">
    <property type="match status" value="1"/>
</dbReference>
<proteinExistence type="inferred from homology"/>
<evidence type="ECO:0000256" key="3">
    <source>
        <dbReference type="ARBA" id="ARBA00007681"/>
    </source>
</evidence>
<dbReference type="PRINTS" id="PR00126">
    <property type="entry name" value="ATPASEGAMMA"/>
</dbReference>